<sequence length="171" mass="19505">MIALRSVFTFSINIHIITDYLILPIDKNKGFRMSELSVGKEVLSYCSKCKLTLAHTIVAMKDTQTIHRVECRTCKNTHAYKDPSAVKMKAATRKKTTRKTTKKTTSVADLWMEAINSATSKSQEYSIRAKFAQGDIIDHPKFGPGFIDRTIDEDKIEVIFRHEIKTLIHNK</sequence>
<accession>A0A1Y5FG63</accession>
<dbReference type="AlphaFoldDB" id="A0A1Y5FG63"/>
<protein>
    <submittedName>
        <fullName evidence="1">Uncharacterized protein</fullName>
    </submittedName>
</protein>
<dbReference type="EMBL" id="MAAO01000004">
    <property type="protein sequence ID" value="OUR98653.1"/>
    <property type="molecule type" value="Genomic_DNA"/>
</dbReference>
<dbReference type="Proteomes" id="UP000196531">
    <property type="component" value="Unassembled WGS sequence"/>
</dbReference>
<proteinExistence type="predicted"/>
<name>A0A1Y5FG63_9BACT</name>
<evidence type="ECO:0000313" key="2">
    <source>
        <dbReference type="Proteomes" id="UP000196531"/>
    </source>
</evidence>
<evidence type="ECO:0000313" key="1">
    <source>
        <dbReference type="EMBL" id="OUR98653.1"/>
    </source>
</evidence>
<gene>
    <name evidence="1" type="ORF">A9Q84_04345</name>
</gene>
<organism evidence="1 2">
    <name type="scientific">Halobacteriovorax marinus</name>
    <dbReference type="NCBI Taxonomy" id="97084"/>
    <lineage>
        <taxon>Bacteria</taxon>
        <taxon>Pseudomonadati</taxon>
        <taxon>Bdellovibrionota</taxon>
        <taxon>Bacteriovoracia</taxon>
        <taxon>Bacteriovoracales</taxon>
        <taxon>Halobacteriovoraceae</taxon>
        <taxon>Halobacteriovorax</taxon>
    </lineage>
</organism>
<reference evidence="2" key="1">
    <citation type="journal article" date="2017" name="Proc. Natl. Acad. Sci. U.S.A.">
        <title>Simulation of Deepwater Horizon oil plume reveals substrate specialization within a complex community of hydrocarbon-degraders.</title>
        <authorList>
            <person name="Hu P."/>
            <person name="Dubinsky E.A."/>
            <person name="Probst A.J."/>
            <person name="Wang J."/>
            <person name="Sieber C.M.K."/>
            <person name="Tom L.M."/>
            <person name="Gardinali P."/>
            <person name="Banfield J.F."/>
            <person name="Atlas R.M."/>
            <person name="Andersen G.L."/>
        </authorList>
    </citation>
    <scope>NUCLEOTIDE SEQUENCE [LARGE SCALE GENOMIC DNA]</scope>
</reference>
<comment type="caution">
    <text evidence="1">The sequence shown here is derived from an EMBL/GenBank/DDBJ whole genome shotgun (WGS) entry which is preliminary data.</text>
</comment>